<comment type="caution">
    <text evidence="1">The sequence shown here is derived from an EMBL/GenBank/DDBJ whole genome shotgun (WGS) entry which is preliminary data.</text>
</comment>
<evidence type="ECO:0000313" key="2">
    <source>
        <dbReference type="Proteomes" id="UP000663860"/>
    </source>
</evidence>
<gene>
    <name evidence="1" type="ORF">IZO911_LOCUS45946</name>
</gene>
<protein>
    <submittedName>
        <fullName evidence="1">Uncharacterized protein</fullName>
    </submittedName>
</protein>
<evidence type="ECO:0000313" key="1">
    <source>
        <dbReference type="EMBL" id="CAF1524531.1"/>
    </source>
</evidence>
<name>A0A815UWI9_9BILA</name>
<accession>A0A815UWI9</accession>
<dbReference type="Proteomes" id="UP000663860">
    <property type="component" value="Unassembled WGS sequence"/>
</dbReference>
<sequence length="17" mass="1864">MTLMEAIQRGLIDGQST</sequence>
<organism evidence="1 2">
    <name type="scientific">Adineta steineri</name>
    <dbReference type="NCBI Taxonomy" id="433720"/>
    <lineage>
        <taxon>Eukaryota</taxon>
        <taxon>Metazoa</taxon>
        <taxon>Spiralia</taxon>
        <taxon>Gnathifera</taxon>
        <taxon>Rotifera</taxon>
        <taxon>Eurotatoria</taxon>
        <taxon>Bdelloidea</taxon>
        <taxon>Adinetida</taxon>
        <taxon>Adinetidae</taxon>
        <taxon>Adineta</taxon>
    </lineage>
</organism>
<dbReference type="EMBL" id="CAJNOE010006651">
    <property type="protein sequence ID" value="CAF1524531.1"/>
    <property type="molecule type" value="Genomic_DNA"/>
</dbReference>
<feature type="non-terminal residue" evidence="1">
    <location>
        <position position="17"/>
    </location>
</feature>
<proteinExistence type="predicted"/>
<dbReference type="AlphaFoldDB" id="A0A815UWI9"/>
<reference evidence="1" key="1">
    <citation type="submission" date="2021-02" db="EMBL/GenBank/DDBJ databases">
        <authorList>
            <person name="Nowell W R."/>
        </authorList>
    </citation>
    <scope>NUCLEOTIDE SEQUENCE</scope>
</reference>